<dbReference type="GO" id="GO:0004497">
    <property type="term" value="F:monooxygenase activity"/>
    <property type="evidence" value="ECO:0007669"/>
    <property type="project" value="UniProtKB-KW"/>
</dbReference>
<dbReference type="GO" id="GO:0050660">
    <property type="term" value="F:flavin adenine dinucleotide binding"/>
    <property type="evidence" value="ECO:0007669"/>
    <property type="project" value="TreeGrafter"/>
</dbReference>
<name>A0A5C9A8R1_9GAMM</name>
<dbReference type="Gene3D" id="3.50.50.60">
    <property type="entry name" value="FAD/NAD(P)-binding domain"/>
    <property type="match status" value="1"/>
</dbReference>
<dbReference type="InterPro" id="IPR050982">
    <property type="entry name" value="Auxin_biosynth/cation_transpt"/>
</dbReference>
<dbReference type="PANTHER" id="PTHR43539:SF78">
    <property type="entry name" value="FLAVIN-CONTAINING MONOOXYGENASE"/>
    <property type="match status" value="1"/>
</dbReference>
<dbReference type="Pfam" id="PF13738">
    <property type="entry name" value="Pyr_redox_3"/>
    <property type="match status" value="1"/>
</dbReference>
<organism evidence="2 3">
    <name type="scientific">Parahaliea maris</name>
    <dbReference type="NCBI Taxonomy" id="2716870"/>
    <lineage>
        <taxon>Bacteria</taxon>
        <taxon>Pseudomonadati</taxon>
        <taxon>Pseudomonadota</taxon>
        <taxon>Gammaproteobacteria</taxon>
        <taxon>Cellvibrionales</taxon>
        <taxon>Halieaceae</taxon>
        <taxon>Parahaliea</taxon>
    </lineage>
</organism>
<evidence type="ECO:0000313" key="2">
    <source>
        <dbReference type="EMBL" id="TXS95957.1"/>
    </source>
</evidence>
<keyword evidence="2" id="KW-0503">Monooxygenase</keyword>
<protein>
    <submittedName>
        <fullName evidence="2">NADPH-dependent L-lysine N(6)-monooxygenase</fullName>
    </submittedName>
</protein>
<reference evidence="2 3" key="1">
    <citation type="submission" date="2019-08" db="EMBL/GenBank/DDBJ databases">
        <title>Parahaliea maris sp. nov., isolated from the surface seawater.</title>
        <authorList>
            <person name="Liu Y."/>
        </authorList>
    </citation>
    <scope>NUCLEOTIDE SEQUENCE [LARGE SCALE GENOMIC DNA]</scope>
    <source>
        <strain evidence="2 3">HSLHS9</strain>
    </source>
</reference>
<dbReference type="EMBL" id="VRZA01000001">
    <property type="protein sequence ID" value="TXS95957.1"/>
    <property type="molecule type" value="Genomic_DNA"/>
</dbReference>
<sequence length="434" mass="47327">MNTHSLTPGHRRVSAVIIGAGQAGLAMSHCLCANGIDHVVLERGEVANSWRRERWDSLRLLTPNWQSRLPGFGYSGSDPDGYMSMPEVVDFVSGYARTLDAPIHTHTTVTRVSPVEGGYRVATDRGEWQCRALVLATGAFNRPVVPKVADAIPQVGSVKVRSITSHAYRNPGQLGKGGVLVVGAAATGLQIADELQRSGRQVILAAGEHVRMPRTYRDRDILYWMHATGMLDECHDQVEDLRRARRLPSAQLIGTPARETLDFNTLVSRGVQVVGRLAGVDGNRLQFSGSLANAVKLADLKQGRLLQRIDDFIEERGLAGEVGAADRPEPTRLPDPPRLDLDLRSGEIDTVLWATGYRPDYSWLDLPVLDAKGQLQHSGGVVTNAPGLYVMGLPFLRRRKSSFLFGTEDDARDISEHLVAHLGCARTGLCSALA</sequence>
<dbReference type="SUPFAM" id="SSF51905">
    <property type="entry name" value="FAD/NAD(P)-binding domain"/>
    <property type="match status" value="1"/>
</dbReference>
<dbReference type="InterPro" id="IPR036188">
    <property type="entry name" value="FAD/NAD-bd_sf"/>
</dbReference>
<dbReference type="PANTHER" id="PTHR43539">
    <property type="entry name" value="FLAVIN-BINDING MONOOXYGENASE-LIKE PROTEIN (AFU_ORTHOLOGUE AFUA_4G09220)"/>
    <property type="match status" value="1"/>
</dbReference>
<accession>A0A5C9A8R1</accession>
<gene>
    <name evidence="2" type="ORF">FV139_00130</name>
</gene>
<evidence type="ECO:0000313" key="3">
    <source>
        <dbReference type="Proteomes" id="UP000321039"/>
    </source>
</evidence>
<dbReference type="SUPFAM" id="SSF51971">
    <property type="entry name" value="Nucleotide-binding domain"/>
    <property type="match status" value="1"/>
</dbReference>
<proteinExistence type="predicted"/>
<dbReference type="AlphaFoldDB" id="A0A5C9A8R1"/>
<keyword evidence="1" id="KW-0560">Oxidoreductase</keyword>
<keyword evidence="3" id="KW-1185">Reference proteome</keyword>
<dbReference type="Proteomes" id="UP000321039">
    <property type="component" value="Unassembled WGS sequence"/>
</dbReference>
<comment type="caution">
    <text evidence="2">The sequence shown here is derived from an EMBL/GenBank/DDBJ whole genome shotgun (WGS) entry which is preliminary data.</text>
</comment>
<evidence type="ECO:0000256" key="1">
    <source>
        <dbReference type="ARBA" id="ARBA00023002"/>
    </source>
</evidence>
<dbReference type="RefSeq" id="WP_148066227.1">
    <property type="nucleotide sequence ID" value="NZ_VRZA01000001.1"/>
</dbReference>